<evidence type="ECO:0000313" key="10">
    <source>
        <dbReference type="EMBL" id="CZR66415.1"/>
    </source>
</evidence>
<feature type="region of interest" description="Disordered" evidence="8">
    <location>
        <begin position="112"/>
        <end position="132"/>
    </location>
</feature>
<reference evidence="10 11" key="1">
    <citation type="submission" date="2016-03" db="EMBL/GenBank/DDBJ databases">
        <authorList>
            <person name="Ploux O."/>
        </authorList>
    </citation>
    <scope>NUCLEOTIDE SEQUENCE [LARGE SCALE GENOMIC DNA]</scope>
    <source>
        <strain evidence="10 11">UAMH 11012</strain>
    </source>
</reference>
<feature type="domain" description="C2H2-type" evidence="9">
    <location>
        <begin position="269"/>
        <end position="293"/>
    </location>
</feature>
<gene>
    <name evidence="10" type="ORF">PAC_16316</name>
</gene>
<organism evidence="10 11">
    <name type="scientific">Phialocephala subalpina</name>
    <dbReference type="NCBI Taxonomy" id="576137"/>
    <lineage>
        <taxon>Eukaryota</taxon>
        <taxon>Fungi</taxon>
        <taxon>Dikarya</taxon>
        <taxon>Ascomycota</taxon>
        <taxon>Pezizomycotina</taxon>
        <taxon>Leotiomycetes</taxon>
        <taxon>Helotiales</taxon>
        <taxon>Mollisiaceae</taxon>
        <taxon>Phialocephala</taxon>
        <taxon>Phialocephala fortinii species complex</taxon>
    </lineage>
</organism>
<evidence type="ECO:0000256" key="2">
    <source>
        <dbReference type="ARBA" id="ARBA00022723"/>
    </source>
</evidence>
<keyword evidence="6" id="KW-0804">Transcription</keyword>
<evidence type="ECO:0000256" key="1">
    <source>
        <dbReference type="ARBA" id="ARBA00004123"/>
    </source>
</evidence>
<feature type="domain" description="C2H2-type" evidence="9">
    <location>
        <begin position="174"/>
        <end position="201"/>
    </location>
</feature>
<keyword evidence="7" id="KW-0539">Nucleus</keyword>
<proteinExistence type="predicted"/>
<keyword evidence="11" id="KW-1185">Reference proteome</keyword>
<dbReference type="OrthoDB" id="2687452at2759"/>
<evidence type="ECO:0000313" key="11">
    <source>
        <dbReference type="Proteomes" id="UP000184330"/>
    </source>
</evidence>
<dbReference type="EMBL" id="FJOG01000037">
    <property type="protein sequence ID" value="CZR66415.1"/>
    <property type="molecule type" value="Genomic_DNA"/>
</dbReference>
<protein>
    <recommendedName>
        <fullName evidence="9">C2H2-type domain-containing protein</fullName>
    </recommendedName>
</protein>
<dbReference type="PANTHER" id="PTHR46179:SF13">
    <property type="entry name" value="C2H2-TYPE DOMAIN-CONTAINING PROTEIN"/>
    <property type="match status" value="1"/>
</dbReference>
<dbReference type="AlphaFoldDB" id="A0A1L7XMZ2"/>
<dbReference type="GO" id="GO:0008270">
    <property type="term" value="F:zinc ion binding"/>
    <property type="evidence" value="ECO:0007669"/>
    <property type="project" value="UniProtKB-KW"/>
</dbReference>
<dbReference type="STRING" id="576137.A0A1L7XMZ2"/>
<keyword evidence="5" id="KW-0805">Transcription regulation</keyword>
<evidence type="ECO:0000256" key="6">
    <source>
        <dbReference type="ARBA" id="ARBA00023163"/>
    </source>
</evidence>
<evidence type="ECO:0000256" key="4">
    <source>
        <dbReference type="ARBA" id="ARBA00022833"/>
    </source>
</evidence>
<feature type="domain" description="C2H2-type" evidence="9">
    <location>
        <begin position="238"/>
        <end position="266"/>
    </location>
</feature>
<dbReference type="Proteomes" id="UP000184330">
    <property type="component" value="Unassembled WGS sequence"/>
</dbReference>
<dbReference type="GO" id="GO:0005634">
    <property type="term" value="C:nucleus"/>
    <property type="evidence" value="ECO:0007669"/>
    <property type="project" value="UniProtKB-SubCell"/>
</dbReference>
<evidence type="ECO:0000256" key="8">
    <source>
        <dbReference type="SAM" id="MobiDB-lite"/>
    </source>
</evidence>
<dbReference type="SMART" id="SM00355">
    <property type="entry name" value="ZnF_C2H2"/>
    <property type="match status" value="5"/>
</dbReference>
<keyword evidence="2" id="KW-0479">Metal-binding</keyword>
<evidence type="ECO:0000256" key="3">
    <source>
        <dbReference type="ARBA" id="ARBA00022771"/>
    </source>
</evidence>
<dbReference type="Gene3D" id="3.30.160.60">
    <property type="entry name" value="Classic Zinc Finger"/>
    <property type="match status" value="1"/>
</dbReference>
<dbReference type="GO" id="GO:0006357">
    <property type="term" value="P:regulation of transcription by RNA polymerase II"/>
    <property type="evidence" value="ECO:0007669"/>
    <property type="project" value="TreeGrafter"/>
</dbReference>
<name>A0A1L7XMZ2_9HELO</name>
<accession>A0A1L7XMZ2</accession>
<feature type="region of interest" description="Disordered" evidence="8">
    <location>
        <begin position="56"/>
        <end position="75"/>
    </location>
</feature>
<keyword evidence="4" id="KW-0862">Zinc</keyword>
<dbReference type="InterPro" id="IPR051061">
    <property type="entry name" value="Zinc_finger_trans_reg"/>
</dbReference>
<comment type="subcellular location">
    <subcellularLocation>
        <location evidence="1">Nucleus</location>
    </subcellularLocation>
</comment>
<evidence type="ECO:0000256" key="5">
    <source>
        <dbReference type="ARBA" id="ARBA00023015"/>
    </source>
</evidence>
<sequence length="383" mass="42900">MSSEFDQYFQEFLAADGSNEFDIFKDDFCIEPERQHHSDDWQMQDRAMDSFDPTILEDLKDRSPGPSPTLNTANSGREMLLPEAGFCIGVAFSTCKVATNMDGGYPQTGQPAFMPSPVDSLNDASPNIASPSPSPSLCSWIFCSTRSAIRTEAETTTHLEAHWEETLQQWLGPRGCIWPDCSSRATFKSPGSLKSHILNIHISPLVCTYPQCTYSKPFGKQWDLRRHIETVHAASCDHMCPVKSCEAHTKGFARKDKLLNHIREQHDNLRCPYNHCSATVLETEQDAHLQQFHGSFECALGACEKGLASCFLAIGLRRHLRSHHNMNADPVDTLMSRLRQTGDNTARSSHIVGLRKWKDCPACSEAQNNEDFQTQNEDGTSQD</sequence>
<feature type="domain" description="C2H2-type" evidence="9">
    <location>
        <begin position="205"/>
        <end position="232"/>
    </location>
</feature>
<evidence type="ECO:0000259" key="9">
    <source>
        <dbReference type="SMART" id="SM00355"/>
    </source>
</evidence>
<keyword evidence="3" id="KW-0863">Zinc-finger</keyword>
<dbReference type="PANTHER" id="PTHR46179">
    <property type="entry name" value="ZINC FINGER PROTEIN"/>
    <property type="match status" value="1"/>
</dbReference>
<feature type="domain" description="C2H2-type" evidence="9">
    <location>
        <begin position="296"/>
        <end position="323"/>
    </location>
</feature>
<evidence type="ECO:0000256" key="7">
    <source>
        <dbReference type="ARBA" id="ARBA00023242"/>
    </source>
</evidence>
<dbReference type="InterPro" id="IPR013087">
    <property type="entry name" value="Znf_C2H2_type"/>
</dbReference>